<sequence>MNRYLIRFNKTKGQPGRGTEEHAWRVFENGKEYLFKHLNITAPVTDEQTGPDYNICCLGRMTIDWETSTAIISSS</sequence>
<accession>A0A6J7WW41</accession>
<protein>
    <submittedName>
        <fullName evidence="1">Uncharacterized protein</fullName>
    </submittedName>
</protein>
<organism evidence="1">
    <name type="scientific">uncultured Caudovirales phage</name>
    <dbReference type="NCBI Taxonomy" id="2100421"/>
    <lineage>
        <taxon>Viruses</taxon>
        <taxon>Duplodnaviria</taxon>
        <taxon>Heunggongvirae</taxon>
        <taxon>Uroviricota</taxon>
        <taxon>Caudoviricetes</taxon>
        <taxon>Peduoviridae</taxon>
        <taxon>Maltschvirus</taxon>
        <taxon>Maltschvirus maltsch</taxon>
    </lineage>
</organism>
<gene>
    <name evidence="1" type="ORF">UFOVP242_181</name>
</gene>
<evidence type="ECO:0000313" key="1">
    <source>
        <dbReference type="EMBL" id="CAB5221967.1"/>
    </source>
</evidence>
<name>A0A6J7WW41_9CAUD</name>
<proteinExistence type="predicted"/>
<reference evidence="1" key="1">
    <citation type="submission" date="2020-05" db="EMBL/GenBank/DDBJ databases">
        <authorList>
            <person name="Chiriac C."/>
            <person name="Salcher M."/>
            <person name="Ghai R."/>
            <person name="Kavagutti S V."/>
        </authorList>
    </citation>
    <scope>NUCLEOTIDE SEQUENCE</scope>
</reference>
<dbReference type="EMBL" id="LR798294">
    <property type="protein sequence ID" value="CAB5221967.1"/>
    <property type="molecule type" value="Genomic_DNA"/>
</dbReference>